<dbReference type="Proteomes" id="UP001231587">
    <property type="component" value="Unassembled WGS sequence"/>
</dbReference>
<feature type="transmembrane region" description="Helical" evidence="5">
    <location>
        <begin position="113"/>
        <end position="131"/>
    </location>
</feature>
<gene>
    <name evidence="6" type="ORF">J2Z56_002097</name>
    <name evidence="7" type="ORF">J2Z57_002221</name>
</gene>
<evidence type="ECO:0000313" key="7">
    <source>
        <dbReference type="EMBL" id="MDQ0335770.1"/>
    </source>
</evidence>
<feature type="transmembrane region" description="Helical" evidence="5">
    <location>
        <begin position="151"/>
        <end position="182"/>
    </location>
</feature>
<feature type="transmembrane region" description="Helical" evidence="5">
    <location>
        <begin position="215"/>
        <end position="235"/>
    </location>
</feature>
<reference evidence="6" key="1">
    <citation type="submission" date="2021-03" db="EMBL/GenBank/DDBJ databases">
        <title>Genomic Encyclopedia of Type Strains, Phase IV (KMG-IV): sequencing the most valuable type-strain genomes for metagenomic binning, comparative biology and taxonomic classification.</title>
        <authorList>
            <person name="Goeker M."/>
        </authorList>
    </citation>
    <scope>NUCLEOTIDE SEQUENCE</scope>
    <source>
        <strain evidence="6">DSM 15523</strain>
        <strain evidence="7 9">DSM 16476</strain>
    </source>
</reference>
<evidence type="ECO:0000313" key="8">
    <source>
        <dbReference type="Proteomes" id="UP001138672"/>
    </source>
</evidence>
<comment type="subcellular location">
    <subcellularLocation>
        <location evidence="5">Cell membrane</location>
        <topology evidence="5">Multi-pass membrane protein</topology>
    </subcellularLocation>
    <subcellularLocation>
        <location evidence="1">Membrane</location>
        <topology evidence="1">Multi-pass membrane protein</topology>
    </subcellularLocation>
</comment>
<sequence>MDISQIIGFIGALIVGLVLGLTGGGGSILTVPILVYLLMLNPVTATAYSLFIVGVSSSFGAFKNFQKGLVDLKIAAVFAIPAFTMVYITRKFIIPAIPDAIFSIGSFVVTKDIFIMVMFAVMMVIASLTMLKPKKDDSKEHAHSKLSNLLIFNQAIVIGFFTGIVGAGGGFIIIPALIILGNLSMKKAVGTSLFIIAVNSLIGFIGDIGNIEIDWVFLLSFTAVAVVGIFLGSYFSNFISGKKLKKGFGWFVLIMGVYIIIKELIM</sequence>
<dbReference type="InterPro" id="IPR051598">
    <property type="entry name" value="TSUP/Inactive_protease-like"/>
</dbReference>
<feature type="transmembrane region" description="Helical" evidence="5">
    <location>
        <begin position="74"/>
        <end position="93"/>
    </location>
</feature>
<evidence type="ECO:0000256" key="4">
    <source>
        <dbReference type="ARBA" id="ARBA00023136"/>
    </source>
</evidence>
<dbReference type="PANTHER" id="PTHR43701">
    <property type="entry name" value="MEMBRANE TRANSPORTER PROTEIN MJ0441-RELATED"/>
    <property type="match status" value="1"/>
</dbReference>
<feature type="transmembrane region" description="Helical" evidence="5">
    <location>
        <begin position="247"/>
        <end position="265"/>
    </location>
</feature>
<dbReference type="Pfam" id="PF01925">
    <property type="entry name" value="TauE"/>
    <property type="match status" value="1"/>
</dbReference>
<dbReference type="GO" id="GO:0005886">
    <property type="term" value="C:plasma membrane"/>
    <property type="evidence" value="ECO:0007669"/>
    <property type="project" value="UniProtKB-SubCell"/>
</dbReference>
<evidence type="ECO:0000313" key="9">
    <source>
        <dbReference type="Proteomes" id="UP001231587"/>
    </source>
</evidence>
<organism evidence="6 8">
    <name type="scientific">Formosa algae</name>
    <dbReference type="NCBI Taxonomy" id="225843"/>
    <lineage>
        <taxon>Bacteria</taxon>
        <taxon>Pseudomonadati</taxon>
        <taxon>Bacteroidota</taxon>
        <taxon>Flavobacteriia</taxon>
        <taxon>Flavobacteriales</taxon>
        <taxon>Flavobacteriaceae</taxon>
        <taxon>Formosa</taxon>
    </lineage>
</organism>
<dbReference type="OrthoDB" id="8559161at2"/>
<accession>A0A9X1CCE8</accession>
<evidence type="ECO:0000256" key="5">
    <source>
        <dbReference type="RuleBase" id="RU363041"/>
    </source>
</evidence>
<keyword evidence="9" id="KW-1185">Reference proteome</keyword>
<feature type="transmembrane region" description="Helical" evidence="5">
    <location>
        <begin position="188"/>
        <end position="208"/>
    </location>
</feature>
<feature type="transmembrane region" description="Helical" evidence="5">
    <location>
        <begin position="12"/>
        <end position="39"/>
    </location>
</feature>
<keyword evidence="4 5" id="KW-0472">Membrane</keyword>
<dbReference type="RefSeq" id="WP_057780441.1">
    <property type="nucleotide sequence ID" value="NZ_JAGGJQ010000005.1"/>
</dbReference>
<evidence type="ECO:0000256" key="2">
    <source>
        <dbReference type="ARBA" id="ARBA00022692"/>
    </source>
</evidence>
<dbReference type="PANTHER" id="PTHR43701:SF2">
    <property type="entry name" value="MEMBRANE TRANSPORTER PROTEIN YJNA-RELATED"/>
    <property type="match status" value="1"/>
</dbReference>
<keyword evidence="3 5" id="KW-1133">Transmembrane helix</keyword>
<evidence type="ECO:0000256" key="3">
    <source>
        <dbReference type="ARBA" id="ARBA00022989"/>
    </source>
</evidence>
<comment type="similarity">
    <text evidence="5">Belongs to the 4-toluene sulfonate uptake permease (TSUP) (TC 2.A.102) family.</text>
</comment>
<proteinExistence type="inferred from homology"/>
<evidence type="ECO:0000313" key="6">
    <source>
        <dbReference type="EMBL" id="MBP1840170.1"/>
    </source>
</evidence>
<dbReference type="AlphaFoldDB" id="A0A9X1CCE8"/>
<dbReference type="EMBL" id="JAGGJQ010000005">
    <property type="protein sequence ID" value="MBP1840170.1"/>
    <property type="molecule type" value="Genomic_DNA"/>
</dbReference>
<evidence type="ECO:0000256" key="1">
    <source>
        <dbReference type="ARBA" id="ARBA00004141"/>
    </source>
</evidence>
<dbReference type="Proteomes" id="UP001138672">
    <property type="component" value="Unassembled WGS sequence"/>
</dbReference>
<protein>
    <recommendedName>
        <fullName evidence="5">Probable membrane transporter protein</fullName>
    </recommendedName>
</protein>
<dbReference type="InterPro" id="IPR002781">
    <property type="entry name" value="TM_pro_TauE-like"/>
</dbReference>
<name>A0A9X1CCE8_9FLAO</name>
<keyword evidence="2 5" id="KW-0812">Transmembrane</keyword>
<keyword evidence="5" id="KW-1003">Cell membrane</keyword>
<comment type="caution">
    <text evidence="6">The sequence shown here is derived from an EMBL/GenBank/DDBJ whole genome shotgun (WGS) entry which is preliminary data.</text>
</comment>
<dbReference type="EMBL" id="JAUSUU010000006">
    <property type="protein sequence ID" value="MDQ0335770.1"/>
    <property type="molecule type" value="Genomic_DNA"/>
</dbReference>